<feature type="domain" description="Amino acid transporter transmembrane" evidence="7">
    <location>
        <begin position="3"/>
        <end position="404"/>
    </location>
</feature>
<evidence type="ECO:0000256" key="4">
    <source>
        <dbReference type="ARBA" id="ARBA00022989"/>
    </source>
</evidence>
<dbReference type="Proteomes" id="UP000094336">
    <property type="component" value="Unassembled WGS sequence"/>
</dbReference>
<evidence type="ECO:0000313" key="8">
    <source>
        <dbReference type="EMBL" id="ODQ81490.1"/>
    </source>
</evidence>
<name>A0A1E3QV10_9ASCO</name>
<evidence type="ECO:0000313" key="9">
    <source>
        <dbReference type="Proteomes" id="UP000094336"/>
    </source>
</evidence>
<evidence type="ECO:0000256" key="1">
    <source>
        <dbReference type="ARBA" id="ARBA00004141"/>
    </source>
</evidence>
<dbReference type="Pfam" id="PF01490">
    <property type="entry name" value="Aa_trans"/>
    <property type="match status" value="1"/>
</dbReference>
<protein>
    <recommendedName>
        <fullName evidence="7">Amino acid transporter transmembrane domain-containing protein</fullName>
    </recommendedName>
</protein>
<dbReference type="GO" id="GO:0005290">
    <property type="term" value="F:L-histidine transmembrane transporter activity"/>
    <property type="evidence" value="ECO:0007669"/>
    <property type="project" value="TreeGrafter"/>
</dbReference>
<dbReference type="GO" id="GO:0000329">
    <property type="term" value="C:fungal-type vacuole membrane"/>
    <property type="evidence" value="ECO:0007669"/>
    <property type="project" value="TreeGrafter"/>
</dbReference>
<evidence type="ECO:0000256" key="6">
    <source>
        <dbReference type="SAM" id="Phobius"/>
    </source>
</evidence>
<feature type="transmembrane region" description="Helical" evidence="6">
    <location>
        <begin position="144"/>
        <end position="163"/>
    </location>
</feature>
<evidence type="ECO:0000256" key="5">
    <source>
        <dbReference type="ARBA" id="ARBA00023136"/>
    </source>
</evidence>
<accession>A0A1E3QV10</accession>
<keyword evidence="5 6" id="KW-0472">Membrane</keyword>
<evidence type="ECO:0000256" key="2">
    <source>
        <dbReference type="ARBA" id="ARBA00008066"/>
    </source>
</evidence>
<proteinExistence type="inferred from homology"/>
<dbReference type="PANTHER" id="PTHR22950:SF224">
    <property type="entry name" value="VACUOLAR AMINO ACID TRANSPORTER 7"/>
    <property type="match status" value="1"/>
</dbReference>
<keyword evidence="4 6" id="KW-1133">Transmembrane helix</keyword>
<dbReference type="GO" id="GO:0061459">
    <property type="term" value="F:L-arginine transmembrane transporter activity"/>
    <property type="evidence" value="ECO:0007669"/>
    <property type="project" value="TreeGrafter"/>
</dbReference>
<dbReference type="GO" id="GO:0005313">
    <property type="term" value="F:L-glutamate transmembrane transporter activity"/>
    <property type="evidence" value="ECO:0007669"/>
    <property type="project" value="TreeGrafter"/>
</dbReference>
<evidence type="ECO:0000256" key="3">
    <source>
        <dbReference type="ARBA" id="ARBA00022692"/>
    </source>
</evidence>
<reference evidence="9" key="1">
    <citation type="submission" date="2016-05" db="EMBL/GenBank/DDBJ databases">
        <title>Comparative genomics of biotechnologically important yeasts.</title>
        <authorList>
            <consortium name="DOE Joint Genome Institute"/>
            <person name="Riley R."/>
            <person name="Haridas S."/>
            <person name="Wolfe K.H."/>
            <person name="Lopes M.R."/>
            <person name="Hittinger C.T."/>
            <person name="Goker M."/>
            <person name="Salamov A."/>
            <person name="Wisecaver J."/>
            <person name="Long T.M."/>
            <person name="Aerts A.L."/>
            <person name="Barry K."/>
            <person name="Choi C."/>
            <person name="Clum A."/>
            <person name="Coughlan A.Y."/>
            <person name="Deshpande S."/>
            <person name="Douglass A.P."/>
            <person name="Hanson S.J."/>
            <person name="Klenk H.-P."/>
            <person name="Labutti K."/>
            <person name="Lapidus A."/>
            <person name="Lindquist E."/>
            <person name="Lipzen A."/>
            <person name="Meier-Kolthoff J.P."/>
            <person name="Ohm R.A."/>
            <person name="Otillar R.P."/>
            <person name="Pangilinan J."/>
            <person name="Peng Y."/>
            <person name="Rokas A."/>
            <person name="Rosa C.A."/>
            <person name="Scheuner C."/>
            <person name="Sibirny A.A."/>
            <person name="Slot J.C."/>
            <person name="Stielow J.B."/>
            <person name="Sun H."/>
            <person name="Kurtzman C.P."/>
            <person name="Blackwell M."/>
            <person name="Grigoriev I.V."/>
            <person name="Jeffries T.W."/>
        </authorList>
    </citation>
    <scope>NUCLEOTIDE SEQUENCE [LARGE SCALE GENOMIC DNA]</scope>
    <source>
        <strain evidence="9">NRRL Y-12698</strain>
    </source>
</reference>
<feature type="transmembrane region" description="Helical" evidence="6">
    <location>
        <begin position="216"/>
        <end position="242"/>
    </location>
</feature>
<comment type="similarity">
    <text evidence="2">Belongs to the amino acid/polyamine transporter 2 family.</text>
</comment>
<organism evidence="8 9">
    <name type="scientific">Babjeviella inositovora NRRL Y-12698</name>
    <dbReference type="NCBI Taxonomy" id="984486"/>
    <lineage>
        <taxon>Eukaryota</taxon>
        <taxon>Fungi</taxon>
        <taxon>Dikarya</taxon>
        <taxon>Ascomycota</taxon>
        <taxon>Saccharomycotina</taxon>
        <taxon>Pichiomycetes</taxon>
        <taxon>Serinales incertae sedis</taxon>
        <taxon>Babjeviella</taxon>
    </lineage>
</organism>
<dbReference type="AlphaFoldDB" id="A0A1E3QV10"/>
<dbReference type="EMBL" id="KV454427">
    <property type="protein sequence ID" value="ODQ81490.1"/>
    <property type="molecule type" value="Genomic_DNA"/>
</dbReference>
<keyword evidence="9" id="KW-1185">Reference proteome</keyword>
<feature type="transmembrane region" description="Helical" evidence="6">
    <location>
        <begin position="33"/>
        <end position="54"/>
    </location>
</feature>
<dbReference type="GeneID" id="30145726"/>
<dbReference type="InterPro" id="IPR013057">
    <property type="entry name" value="AA_transpt_TM"/>
</dbReference>
<dbReference type="GO" id="GO:0005302">
    <property type="term" value="F:L-tyrosine transmembrane transporter activity"/>
    <property type="evidence" value="ECO:0007669"/>
    <property type="project" value="TreeGrafter"/>
</dbReference>
<dbReference type="GO" id="GO:0015194">
    <property type="term" value="F:L-serine transmembrane transporter activity"/>
    <property type="evidence" value="ECO:0007669"/>
    <property type="project" value="TreeGrafter"/>
</dbReference>
<keyword evidence="3 6" id="KW-0812">Transmembrane</keyword>
<dbReference type="RefSeq" id="XP_018986818.1">
    <property type="nucleotide sequence ID" value="XM_019127873.1"/>
</dbReference>
<feature type="transmembrane region" description="Helical" evidence="6">
    <location>
        <begin position="113"/>
        <end position="132"/>
    </location>
</feature>
<comment type="subcellular location">
    <subcellularLocation>
        <location evidence="1">Membrane</location>
        <topology evidence="1">Multi-pass membrane protein</topology>
    </subcellularLocation>
</comment>
<evidence type="ECO:0000259" key="7">
    <source>
        <dbReference type="Pfam" id="PF01490"/>
    </source>
</evidence>
<feature type="transmembrane region" description="Helical" evidence="6">
    <location>
        <begin position="175"/>
        <end position="195"/>
    </location>
</feature>
<gene>
    <name evidence="8" type="ORF">BABINDRAFT_159769</name>
</gene>
<feature type="transmembrane region" description="Helical" evidence="6">
    <location>
        <begin position="82"/>
        <end position="101"/>
    </location>
</feature>
<dbReference type="GO" id="GO:0015189">
    <property type="term" value="F:L-lysine transmembrane transporter activity"/>
    <property type="evidence" value="ECO:0007669"/>
    <property type="project" value="TreeGrafter"/>
</dbReference>
<feature type="transmembrane region" description="Helical" evidence="6">
    <location>
        <begin position="391"/>
        <end position="413"/>
    </location>
</feature>
<dbReference type="OrthoDB" id="438545at2759"/>
<dbReference type="PANTHER" id="PTHR22950">
    <property type="entry name" value="AMINO ACID TRANSPORTER"/>
    <property type="match status" value="1"/>
</dbReference>
<feature type="transmembrane region" description="Helical" evidence="6">
    <location>
        <begin position="341"/>
        <end position="364"/>
    </location>
</feature>
<feature type="transmembrane region" description="Helical" evidence="6">
    <location>
        <begin position="311"/>
        <end position="335"/>
    </location>
</feature>
<dbReference type="STRING" id="984486.A0A1E3QV10"/>
<sequence length="415" mass="44150">MTGATTTSSTINLTKTIIGSGMLAMPFAFRSDGYILGGLITLIAGTTSGFGLYLQARAAKYVPAGHATFFAICQQTYPSLSVLFDFAIAVQCFGVGLSYLVLIGDLLPTVVGYGSRVDWIVLSLLVSVPLCSFKNLDSLKYTSILALGAIAYMFLLVIGHFILDDVRPALRGETSLLPVSASGIFSTFPIIVLAFTGHQNMFTVINEIQNKSIRNLSRVIAIAITTSVLLFLAIGLAGYYSFGNKVVGNIIVMYDESLVTKIGQGSIALMVLLSFPLMFHPCRVSVNNIYFWLKSKPKTPEAAGLLGETDLIVPLSGTTFAVLTAVLLAASYALALSITSFALVLAIVGATGSTSISFILPGLFGYKLVGRDILPVTEVLEFVEDSVVKKLSLALAVWGVVVMVVCLYSTLVLGQ</sequence>